<dbReference type="Proteomes" id="UP000017908">
    <property type="component" value="Unassembled WGS sequence"/>
</dbReference>
<dbReference type="PANTHER" id="PTHR43308:SF5">
    <property type="entry name" value="S-LAYER PROTEIN _ PEPTIDOGLYCAN ENDO-BETA-N-ACETYLGLUCOSAMINIDASE"/>
    <property type="match status" value="1"/>
</dbReference>
<sequence>MMEFNKKGFAVLLALSLGMSGAALAASADSFSDVPKDHWSYEALDYLAKEGVIEGMGNSTFEGGRTMTRYEVASIVAKAMQKGGGNFGDKTVLEKLHAEYADEINVLQQQVAKNTKQIEQNTKDIQENKEKIDRVKLYGFMRTQYDYDKDTTSGTIDKQTNRFYMDLRGDFKVNDYWTVKFQSETNRHYNDGHRRSENAFNSKGEQTWSGHDGNMQRIWVEGQKDGRFVSIGRAWRGLGFQNVLVGNETDGIQFGAPIPGTNLTGSGFWFASTGAGNRESLYGVAVWGAVAKNLDINFVYAKSSLGKNEKYGSGNVSYYQTDMKEFNDDGTPNKNYGRVSPVYDNQDTTNKRSYGYVLSMATNINKDLRFIADYAKTDADFQNNSIALRLNYKDADYKKPGSYGLYLRYIKYGENGWLAGDDEWNSIWNGTKGWIAGVRYAPWKNIIWETMYSKQKRHWSTSDEYDRNLFRTELDFHF</sequence>
<reference evidence="4" key="1">
    <citation type="submission" date="2012-11" db="EMBL/GenBank/DDBJ databases">
        <title>Dependencies among metagenomic species, viruses, plasmids and units of genetic variation.</title>
        <authorList>
            <person name="Nielsen H.B."/>
            <person name="Almeida M."/>
            <person name="Juncker A.S."/>
            <person name="Rasmussen S."/>
            <person name="Li J."/>
            <person name="Sunagawa S."/>
            <person name="Plichta D."/>
            <person name="Gautier L."/>
            <person name="Le Chatelier E."/>
            <person name="Peletier E."/>
            <person name="Bonde I."/>
            <person name="Nielsen T."/>
            <person name="Manichanh C."/>
            <person name="Arumugam M."/>
            <person name="Batto J."/>
            <person name="Santos M.B.Q.D."/>
            <person name="Blom N."/>
            <person name="Borruel N."/>
            <person name="Burgdorf K.S."/>
            <person name="Boumezbeur F."/>
            <person name="Casellas F."/>
            <person name="Dore J."/>
            <person name="Guarner F."/>
            <person name="Hansen T."/>
            <person name="Hildebrand F."/>
            <person name="Kaas R.S."/>
            <person name="Kennedy S."/>
            <person name="Kristiansen K."/>
            <person name="Kultima J.R."/>
            <person name="Leonard P."/>
            <person name="Levenez F."/>
            <person name="Lund O."/>
            <person name="Moumen B."/>
            <person name="Le Paslier D."/>
            <person name="Pons N."/>
            <person name="Pedersen O."/>
            <person name="Prifti E."/>
            <person name="Qin J."/>
            <person name="Raes J."/>
            <person name="Tap J."/>
            <person name="Tims S."/>
            <person name="Ussery D.W."/>
            <person name="Yamada T."/>
            <person name="MetaHit consortium"/>
            <person name="Renault P."/>
            <person name="Sicheritz-Ponten T."/>
            <person name="Bork P."/>
            <person name="Wang J."/>
            <person name="Brunak S."/>
            <person name="Ehrlich S.D."/>
        </authorList>
    </citation>
    <scope>NUCLEOTIDE SEQUENCE [LARGE SCALE GENOMIC DNA]</scope>
</reference>
<accession>R7MY23</accession>
<protein>
    <submittedName>
        <fullName evidence="4">SLH domain protein</fullName>
    </submittedName>
</protein>
<dbReference type="Pfam" id="PF00395">
    <property type="entry name" value="SLH"/>
    <property type="match status" value="1"/>
</dbReference>
<evidence type="ECO:0000313" key="4">
    <source>
        <dbReference type="EMBL" id="CDF04727.1"/>
    </source>
</evidence>
<dbReference type="SUPFAM" id="SSF56935">
    <property type="entry name" value="Porins"/>
    <property type="match status" value="1"/>
</dbReference>
<dbReference type="PROSITE" id="PS51272">
    <property type="entry name" value="SLH"/>
    <property type="match status" value="1"/>
</dbReference>
<feature type="signal peptide" evidence="2">
    <location>
        <begin position="1"/>
        <end position="25"/>
    </location>
</feature>
<feature type="compositionally biased region" description="Polar residues" evidence="1">
    <location>
        <begin position="198"/>
        <end position="209"/>
    </location>
</feature>
<evidence type="ECO:0000259" key="3">
    <source>
        <dbReference type="PROSITE" id="PS51272"/>
    </source>
</evidence>
<evidence type="ECO:0000256" key="2">
    <source>
        <dbReference type="SAM" id="SignalP"/>
    </source>
</evidence>
<gene>
    <name evidence="4" type="ORF">BN715_01052</name>
</gene>
<feature type="domain" description="SLH" evidence="3">
    <location>
        <begin position="27"/>
        <end position="90"/>
    </location>
</feature>
<organism evidence="4 5">
    <name type="scientific">Megasphaera elsdenii CAG:570</name>
    <dbReference type="NCBI Taxonomy" id="1263087"/>
    <lineage>
        <taxon>Bacteria</taxon>
        <taxon>Bacillati</taxon>
        <taxon>Bacillota</taxon>
        <taxon>Negativicutes</taxon>
        <taxon>Veillonellales</taxon>
        <taxon>Veillonellaceae</taxon>
        <taxon>Megasphaera</taxon>
    </lineage>
</organism>
<dbReference type="InterPro" id="IPR001119">
    <property type="entry name" value="SLH_dom"/>
</dbReference>
<dbReference type="PANTHER" id="PTHR43308">
    <property type="entry name" value="OUTER MEMBRANE PROTEIN ALPHA-RELATED"/>
    <property type="match status" value="1"/>
</dbReference>
<evidence type="ECO:0000313" key="5">
    <source>
        <dbReference type="Proteomes" id="UP000017908"/>
    </source>
</evidence>
<dbReference type="InterPro" id="IPR051465">
    <property type="entry name" value="Cell_Envelope_Struct_Comp"/>
</dbReference>
<evidence type="ECO:0000256" key="1">
    <source>
        <dbReference type="SAM" id="MobiDB-lite"/>
    </source>
</evidence>
<name>R7MY23_MEGEL</name>
<proteinExistence type="predicted"/>
<feature type="region of interest" description="Disordered" evidence="1">
    <location>
        <begin position="189"/>
        <end position="209"/>
    </location>
</feature>
<keyword evidence="2" id="KW-0732">Signal</keyword>
<dbReference type="EMBL" id="CBKE010000132">
    <property type="protein sequence ID" value="CDF04727.1"/>
    <property type="molecule type" value="Genomic_DNA"/>
</dbReference>
<comment type="caution">
    <text evidence="4">The sequence shown here is derived from an EMBL/GenBank/DDBJ whole genome shotgun (WGS) entry which is preliminary data.</text>
</comment>
<dbReference type="AlphaFoldDB" id="R7MY23"/>
<feature type="chain" id="PRO_5039022205" evidence="2">
    <location>
        <begin position="26"/>
        <end position="478"/>
    </location>
</feature>